<name>A0ABW0PQ19_9HYPH</name>
<dbReference type="Proteomes" id="UP001596150">
    <property type="component" value="Unassembled WGS sequence"/>
</dbReference>
<reference evidence="5" key="1">
    <citation type="journal article" date="2019" name="Int. J. Syst. Evol. Microbiol.">
        <title>The Global Catalogue of Microorganisms (GCM) 10K type strain sequencing project: providing services to taxonomists for standard genome sequencing and annotation.</title>
        <authorList>
            <consortium name="The Broad Institute Genomics Platform"/>
            <consortium name="The Broad Institute Genome Sequencing Center for Infectious Disease"/>
            <person name="Wu L."/>
            <person name="Ma J."/>
        </authorList>
    </citation>
    <scope>NUCLEOTIDE SEQUENCE [LARGE SCALE GENOMIC DNA]</scope>
    <source>
        <strain evidence="5">KACC 12633</strain>
    </source>
</reference>
<comment type="similarity">
    <text evidence="1">Belongs to the amidase family.</text>
</comment>
<keyword evidence="5" id="KW-1185">Reference proteome</keyword>
<feature type="region of interest" description="Disordered" evidence="2">
    <location>
        <begin position="238"/>
        <end position="259"/>
    </location>
</feature>
<evidence type="ECO:0000256" key="1">
    <source>
        <dbReference type="ARBA" id="ARBA00009199"/>
    </source>
</evidence>
<dbReference type="SUPFAM" id="SSF75304">
    <property type="entry name" value="Amidase signature (AS) enzymes"/>
    <property type="match status" value="1"/>
</dbReference>
<proteinExistence type="inferred from homology"/>
<comment type="caution">
    <text evidence="4">The sequence shown here is derived from an EMBL/GenBank/DDBJ whole genome shotgun (WGS) entry which is preliminary data.</text>
</comment>
<protein>
    <submittedName>
        <fullName evidence="4">Amidase</fullName>
    </submittedName>
</protein>
<dbReference type="InterPro" id="IPR000120">
    <property type="entry name" value="Amidase"/>
</dbReference>
<gene>
    <name evidence="4" type="ORF">ACFPP9_01630</name>
</gene>
<dbReference type="RefSeq" id="WP_266342488.1">
    <property type="nucleotide sequence ID" value="NZ_JAPKNH010000002.1"/>
</dbReference>
<evidence type="ECO:0000259" key="3">
    <source>
        <dbReference type="Pfam" id="PF01425"/>
    </source>
</evidence>
<dbReference type="Pfam" id="PF01425">
    <property type="entry name" value="Amidase"/>
    <property type="match status" value="1"/>
</dbReference>
<dbReference type="PANTHER" id="PTHR11895">
    <property type="entry name" value="TRANSAMIDASE"/>
    <property type="match status" value="1"/>
</dbReference>
<feature type="domain" description="Amidase" evidence="3">
    <location>
        <begin position="30"/>
        <end position="443"/>
    </location>
</feature>
<sequence length="454" mass="46240">MMTAPAQLAFDDAVALAGDLAAGRTSAVALTRAALERIAETNADWRIFITIAPETALAEAEASDARRAEGRTLGPLDGIPIAIKDNIDVAGMPTTVGTAAYRNRHPARDAAVIARLRDAGAVILGKLNLHEGALGATTDNPTYGRCENPRVPGSTPGGSSGGSGAAVAGALVAIALGTDTMGSVRIPAAYCGNWGLKPTKGLVGTSGLAYLSWTLDTIGPLANSPEDLALAIRAMAGPDSDDPRSVATPEGWDPTPTKTSLKGLVLGRPSVVDSVACEPEVRAAYDALLARAVAEGAIIKDVAIDGWDTGKARRAGLLISEAEAGSLLGADLDTLGDGFSDGFRRFLDYGRKAPGERIAAAYAALDRLGLAARQALDGVDALILPTAPQRAFAHGAPAPADQADFTALANIAGLPAIAFPLPGDPKPNSAQLVGRAFEEGKLLGIAKALFGLAP</sequence>
<dbReference type="PANTHER" id="PTHR11895:SF7">
    <property type="entry name" value="GLUTAMYL-TRNA(GLN) AMIDOTRANSFERASE SUBUNIT A, MITOCHONDRIAL"/>
    <property type="match status" value="1"/>
</dbReference>
<dbReference type="Gene3D" id="3.90.1300.10">
    <property type="entry name" value="Amidase signature (AS) domain"/>
    <property type="match status" value="1"/>
</dbReference>
<organism evidence="4 5">
    <name type="scientific">Kaistia terrae</name>
    <dbReference type="NCBI Taxonomy" id="537017"/>
    <lineage>
        <taxon>Bacteria</taxon>
        <taxon>Pseudomonadati</taxon>
        <taxon>Pseudomonadota</taxon>
        <taxon>Alphaproteobacteria</taxon>
        <taxon>Hyphomicrobiales</taxon>
        <taxon>Kaistiaceae</taxon>
        <taxon>Kaistia</taxon>
    </lineage>
</organism>
<evidence type="ECO:0000313" key="4">
    <source>
        <dbReference type="EMBL" id="MFC5514453.1"/>
    </source>
</evidence>
<accession>A0ABW0PQ19</accession>
<evidence type="ECO:0000256" key="2">
    <source>
        <dbReference type="SAM" id="MobiDB-lite"/>
    </source>
</evidence>
<dbReference type="InterPro" id="IPR036928">
    <property type="entry name" value="AS_sf"/>
</dbReference>
<evidence type="ECO:0000313" key="5">
    <source>
        <dbReference type="Proteomes" id="UP001596150"/>
    </source>
</evidence>
<dbReference type="EMBL" id="JBHSML010000002">
    <property type="protein sequence ID" value="MFC5514453.1"/>
    <property type="molecule type" value="Genomic_DNA"/>
</dbReference>
<dbReference type="InterPro" id="IPR023631">
    <property type="entry name" value="Amidase_dom"/>
</dbReference>